<sequence length="120" mass="13453">MFHCNGDGKIQAIDKFIFSLGRNEVQVERSQSRDVMGYMVCKLRDGEMLWLAVMSRLAGQCIKRYGIQVERTLGARCYEMLLSRVGLHASNTEPGYGLGRVSQMDPSNPARVGQVLAKVR</sequence>
<dbReference type="AlphaFoldDB" id="U5D6X1"/>
<dbReference type="Proteomes" id="UP000017836">
    <property type="component" value="Unassembled WGS sequence"/>
</dbReference>
<dbReference type="HOGENOM" id="CLU_2052785_0_0_1"/>
<dbReference type="EMBL" id="KI392290">
    <property type="protein sequence ID" value="ERN17990.1"/>
    <property type="molecule type" value="Genomic_DNA"/>
</dbReference>
<gene>
    <name evidence="1" type="ORF">AMTR_s00046p00133750</name>
</gene>
<reference evidence="2" key="1">
    <citation type="journal article" date="2013" name="Science">
        <title>The Amborella genome and the evolution of flowering plants.</title>
        <authorList>
            <consortium name="Amborella Genome Project"/>
        </authorList>
    </citation>
    <scope>NUCLEOTIDE SEQUENCE [LARGE SCALE GENOMIC DNA]</scope>
</reference>
<evidence type="ECO:0000313" key="1">
    <source>
        <dbReference type="EMBL" id="ERN17990.1"/>
    </source>
</evidence>
<protein>
    <submittedName>
        <fullName evidence="1">Uncharacterized protein</fullName>
    </submittedName>
</protein>
<accession>U5D6X1</accession>
<evidence type="ECO:0000313" key="2">
    <source>
        <dbReference type="Proteomes" id="UP000017836"/>
    </source>
</evidence>
<proteinExistence type="predicted"/>
<organism evidence="1 2">
    <name type="scientific">Amborella trichopoda</name>
    <dbReference type="NCBI Taxonomy" id="13333"/>
    <lineage>
        <taxon>Eukaryota</taxon>
        <taxon>Viridiplantae</taxon>
        <taxon>Streptophyta</taxon>
        <taxon>Embryophyta</taxon>
        <taxon>Tracheophyta</taxon>
        <taxon>Spermatophyta</taxon>
        <taxon>Magnoliopsida</taxon>
        <taxon>Amborellales</taxon>
        <taxon>Amborellaceae</taxon>
        <taxon>Amborella</taxon>
    </lineage>
</organism>
<dbReference type="Gramene" id="ERN17990">
    <property type="protein sequence ID" value="ERN17990"/>
    <property type="gene ID" value="AMTR_s00046p00133750"/>
</dbReference>
<name>U5D6X1_AMBTC</name>
<keyword evidence="2" id="KW-1185">Reference proteome</keyword>